<dbReference type="PANTHER" id="PTHR19271:SF16">
    <property type="entry name" value="CYTOCHROME B"/>
    <property type="match status" value="1"/>
</dbReference>
<dbReference type="GO" id="GO:0006122">
    <property type="term" value="P:mitochondrial electron transport, ubiquinol to cytochrome c"/>
    <property type="evidence" value="ECO:0007669"/>
    <property type="project" value="TreeGrafter"/>
</dbReference>
<keyword evidence="7 19" id="KW-0679">Respiratory chain</keyword>
<feature type="transmembrane region" description="Helical" evidence="19">
    <location>
        <begin position="170"/>
        <end position="192"/>
    </location>
</feature>
<comment type="cofactor">
    <cofactor evidence="19">
        <name>heme b</name>
        <dbReference type="ChEBI" id="CHEBI:60344"/>
    </cofactor>
    <text evidence="19">Binds 2 heme groups non-covalently.</text>
</comment>
<dbReference type="Gene3D" id="1.20.810.10">
    <property type="entry name" value="Cytochrome Bc1 Complex, Chain C"/>
    <property type="match status" value="1"/>
</dbReference>
<dbReference type="PIRSF" id="PIRSF038885">
    <property type="entry name" value="COB"/>
    <property type="match status" value="1"/>
</dbReference>
<dbReference type="Pfam" id="PF00033">
    <property type="entry name" value="Cytochrome_B"/>
    <property type="match status" value="1"/>
</dbReference>
<feature type="binding site" description="axial binding residue" evidence="18">
    <location>
        <position position="174"/>
    </location>
    <ligand>
        <name>heme b</name>
        <dbReference type="ChEBI" id="CHEBI:60344"/>
        <label>b562</label>
    </ligand>
    <ligandPart>
        <name>Fe</name>
        <dbReference type="ChEBI" id="CHEBI:18248"/>
    </ligandPart>
</feature>
<dbReference type="InterPro" id="IPR005798">
    <property type="entry name" value="Cyt_b/b6_C"/>
</dbReference>
<feature type="binding site" description="axial binding residue" evidence="18">
    <location>
        <position position="89"/>
    </location>
    <ligand>
        <name>heme b</name>
        <dbReference type="ChEBI" id="CHEBI:60344"/>
        <label>b566</label>
    </ligand>
    <ligandPart>
        <name>Fe</name>
        <dbReference type="ChEBI" id="CHEBI:18248"/>
    </ligandPart>
</feature>
<evidence type="ECO:0000256" key="11">
    <source>
        <dbReference type="ARBA" id="ARBA00022982"/>
    </source>
</evidence>
<dbReference type="SUPFAM" id="SSF81342">
    <property type="entry name" value="Transmembrane di-heme cytochromes"/>
    <property type="match status" value="1"/>
</dbReference>
<dbReference type="InterPro" id="IPR030689">
    <property type="entry name" value="Cytochrome_b"/>
</dbReference>
<feature type="transmembrane region" description="Helical" evidence="19">
    <location>
        <begin position="344"/>
        <end position="361"/>
    </location>
</feature>
<keyword evidence="10" id="KW-0999">Mitochondrion inner membrane</keyword>
<dbReference type="SUPFAM" id="SSF81648">
    <property type="entry name" value="a domain/subunit of cytochrome bc1 complex (Ubiquinol-cytochrome c reductase)"/>
    <property type="match status" value="1"/>
</dbReference>
<comment type="subunit">
    <text evidence="3">The main subunits of complex b-c1 are: cytochrome b, cytochrome c1 and the Rieske protein.</text>
</comment>
<dbReference type="GO" id="GO:0046872">
    <property type="term" value="F:metal ion binding"/>
    <property type="evidence" value="ECO:0007669"/>
    <property type="project" value="UniProtKB-UniRule"/>
</dbReference>
<evidence type="ECO:0000256" key="5">
    <source>
        <dbReference type="ARBA" id="ARBA00022448"/>
    </source>
</evidence>
<dbReference type="GO" id="GO:0045275">
    <property type="term" value="C:respiratory chain complex III"/>
    <property type="evidence" value="ECO:0007669"/>
    <property type="project" value="InterPro"/>
</dbReference>
<accession>A0A678PAI5</accession>
<evidence type="ECO:0000256" key="10">
    <source>
        <dbReference type="ARBA" id="ARBA00022792"/>
    </source>
</evidence>
<dbReference type="Pfam" id="PF00032">
    <property type="entry name" value="Cytochrom_B_C"/>
    <property type="match status" value="1"/>
</dbReference>
<feature type="transmembrane region" description="Helical" evidence="19">
    <location>
        <begin position="312"/>
        <end position="332"/>
    </location>
</feature>
<evidence type="ECO:0000256" key="1">
    <source>
        <dbReference type="ARBA" id="ARBA00002566"/>
    </source>
</evidence>
<keyword evidence="6 18" id="KW-0349">Heme</keyword>
<keyword evidence="14" id="KW-0830">Ubiquinone</keyword>
<feature type="transmembrane region" description="Helical" evidence="19">
    <location>
        <begin position="21"/>
        <end position="47"/>
    </location>
</feature>
<evidence type="ECO:0000259" key="21">
    <source>
        <dbReference type="PROSITE" id="PS51003"/>
    </source>
</evidence>
<comment type="similarity">
    <text evidence="19">Belongs to the cytochrome b family.</text>
</comment>
<keyword evidence="11 19" id="KW-0249">Electron transport</keyword>
<evidence type="ECO:0000256" key="12">
    <source>
        <dbReference type="ARBA" id="ARBA00022989"/>
    </source>
</evidence>
<evidence type="ECO:0000259" key="20">
    <source>
        <dbReference type="PROSITE" id="PS51002"/>
    </source>
</evidence>
<dbReference type="InterPro" id="IPR048259">
    <property type="entry name" value="Cytochrome_b_N_euk/bac"/>
</dbReference>
<dbReference type="GO" id="GO:0005743">
    <property type="term" value="C:mitochondrial inner membrane"/>
    <property type="evidence" value="ECO:0007669"/>
    <property type="project" value="UniProtKB-SubCell"/>
</dbReference>
<feature type="binding site" description="axial binding residue" evidence="18">
    <location>
        <position position="188"/>
    </location>
    <ligand>
        <name>heme b</name>
        <dbReference type="ChEBI" id="CHEBI:60344"/>
        <label>b566</label>
    </ligand>
    <ligandPart>
        <name>Fe</name>
        <dbReference type="ChEBI" id="CHEBI:18248"/>
    </ligandPart>
</feature>
<name>A0A678PAI5_9NEOP</name>
<feature type="domain" description="Cytochrome b/b6 N-terminal region profile" evidence="20">
    <location>
        <begin position="1"/>
        <end position="201"/>
    </location>
</feature>
<comment type="subcellular location">
    <subcellularLocation>
        <location evidence="2">Mitochondrion inner membrane</location>
        <topology evidence="2">Multi-pass membrane protein</topology>
    </subcellularLocation>
</comment>
<keyword evidence="8 19" id="KW-0812">Transmembrane</keyword>
<evidence type="ECO:0000256" key="7">
    <source>
        <dbReference type="ARBA" id="ARBA00022660"/>
    </source>
</evidence>
<dbReference type="EMBL" id="KX091852">
    <property type="protein sequence ID" value="ASM82733.1"/>
    <property type="molecule type" value="Genomic_DNA"/>
</dbReference>
<feature type="transmembrane region" description="Helical" evidence="19">
    <location>
        <begin position="67"/>
        <end position="90"/>
    </location>
</feature>
<evidence type="ECO:0000256" key="2">
    <source>
        <dbReference type="ARBA" id="ARBA00004448"/>
    </source>
</evidence>
<geneLocation type="mitochondrion" evidence="22"/>
<reference evidence="22" key="1">
    <citation type="submission" date="2016-04" db="EMBL/GenBank/DDBJ databases">
        <title>The complete mitochondrial genomes of Eosembia sp.</title>
        <authorList>
            <person name="Song F."/>
            <person name="Liu Y.Q."/>
            <person name="Jiang P."/>
            <person name="Li H."/>
            <person name="Cai W.Z."/>
        </authorList>
    </citation>
    <scope>NUCLEOTIDE SEQUENCE</scope>
</reference>
<proteinExistence type="inferred from homology"/>
<keyword evidence="16 19" id="KW-0472">Membrane</keyword>
<keyword evidence="15 19" id="KW-0496">Mitochondrion</keyword>
<dbReference type="PROSITE" id="PS51002">
    <property type="entry name" value="CYTB_NTER"/>
    <property type="match status" value="1"/>
</dbReference>
<feature type="binding site" description="axial binding residue" evidence="18">
    <location>
        <position position="75"/>
    </location>
    <ligand>
        <name>heme b</name>
        <dbReference type="ChEBI" id="CHEBI:60344"/>
        <label>b562</label>
    </ligand>
    <ligandPart>
        <name>Fe</name>
        <dbReference type="ChEBI" id="CHEBI:18248"/>
    </ligandPart>
</feature>
<keyword evidence="12 19" id="KW-1133">Transmembrane helix</keyword>
<evidence type="ECO:0000256" key="17">
    <source>
        <dbReference type="PIRSR" id="PIRSR038885-1"/>
    </source>
</evidence>
<evidence type="ECO:0000256" key="8">
    <source>
        <dbReference type="ARBA" id="ARBA00022692"/>
    </source>
</evidence>
<dbReference type="InterPro" id="IPR036150">
    <property type="entry name" value="Cyt_b/b6_C_sf"/>
</dbReference>
<comment type="function">
    <text evidence="1 19">Component of the ubiquinol-cytochrome c reductase complex (complex III or cytochrome b-c1 complex) that is part of the mitochondrial respiratory chain. The b-c1 complex mediates electron transfer from ubiquinol to cytochrome c. Contributes to the generation of a proton gradient across the mitochondrial membrane that is then used for ATP synthesis.</text>
</comment>
<feature type="transmembrane region" description="Helical" evidence="19">
    <location>
        <begin position="280"/>
        <end position="300"/>
    </location>
</feature>
<dbReference type="PANTHER" id="PTHR19271">
    <property type="entry name" value="CYTOCHROME B"/>
    <property type="match status" value="1"/>
</dbReference>
<dbReference type="GO" id="GO:0008121">
    <property type="term" value="F:quinol-cytochrome-c reductase activity"/>
    <property type="evidence" value="ECO:0007669"/>
    <property type="project" value="InterPro"/>
</dbReference>
<feature type="binding site" evidence="17">
    <location>
        <position position="193"/>
    </location>
    <ligand>
        <name>a ubiquinone</name>
        <dbReference type="ChEBI" id="CHEBI:16389"/>
    </ligand>
</feature>
<evidence type="ECO:0000313" key="22">
    <source>
        <dbReference type="EMBL" id="ASM82733.1"/>
    </source>
</evidence>
<dbReference type="PROSITE" id="PS51003">
    <property type="entry name" value="CYTB_CTER"/>
    <property type="match status" value="1"/>
</dbReference>
<comment type="cofactor">
    <cofactor evidence="18">
        <name>heme</name>
        <dbReference type="ChEBI" id="CHEBI:30413"/>
    </cofactor>
    <text evidence="18">Binds 2 heme groups non-covalently.</text>
</comment>
<evidence type="ECO:0000256" key="19">
    <source>
        <dbReference type="RuleBase" id="RU362117"/>
    </source>
</evidence>
<feature type="transmembrane region" description="Helical" evidence="19">
    <location>
        <begin position="212"/>
        <end position="237"/>
    </location>
</feature>
<evidence type="ECO:0000256" key="6">
    <source>
        <dbReference type="ARBA" id="ARBA00022617"/>
    </source>
</evidence>
<keyword evidence="13 18" id="KW-0408">Iron</keyword>
<gene>
    <name evidence="22" type="primary">CYTB</name>
</gene>
<dbReference type="InterPro" id="IPR016174">
    <property type="entry name" value="Di-haem_cyt_TM"/>
</dbReference>
<keyword evidence="5 19" id="KW-0813">Transport</keyword>
<evidence type="ECO:0000256" key="15">
    <source>
        <dbReference type="ARBA" id="ARBA00023128"/>
    </source>
</evidence>
<organism evidence="22">
    <name type="scientific">Eosembia sp. FS-2017</name>
    <dbReference type="NCBI Taxonomy" id="2021303"/>
    <lineage>
        <taxon>Eukaryota</taxon>
        <taxon>Metazoa</taxon>
        <taxon>Ecdysozoa</taxon>
        <taxon>Arthropoda</taxon>
        <taxon>Hexapoda</taxon>
        <taxon>Insecta</taxon>
        <taxon>Pterygota</taxon>
        <taxon>Neoptera</taxon>
        <taxon>Polyneoptera</taxon>
        <taxon>Embioptera</taxon>
        <taxon>Oligotomidae</taxon>
        <taxon>Eosembia</taxon>
    </lineage>
</organism>
<keyword evidence="9 18" id="KW-0479">Metal-binding</keyword>
<evidence type="ECO:0000256" key="3">
    <source>
        <dbReference type="ARBA" id="ARBA00011649"/>
    </source>
</evidence>
<evidence type="ECO:0000256" key="14">
    <source>
        <dbReference type="ARBA" id="ARBA00023075"/>
    </source>
</evidence>
<evidence type="ECO:0000256" key="9">
    <source>
        <dbReference type="ARBA" id="ARBA00022723"/>
    </source>
</evidence>
<dbReference type="GO" id="GO:0016491">
    <property type="term" value="F:oxidoreductase activity"/>
    <property type="evidence" value="ECO:0007669"/>
    <property type="project" value="UniProtKB-UniRule"/>
</dbReference>
<dbReference type="CDD" id="cd00284">
    <property type="entry name" value="Cytochrome_b_N"/>
    <property type="match status" value="1"/>
</dbReference>
<dbReference type="InterPro" id="IPR027387">
    <property type="entry name" value="Cytb/b6-like_sf"/>
</dbReference>
<evidence type="ECO:0000256" key="13">
    <source>
        <dbReference type="ARBA" id="ARBA00023004"/>
    </source>
</evidence>
<dbReference type="InterPro" id="IPR005797">
    <property type="entry name" value="Cyt_b/b6_N"/>
</dbReference>
<dbReference type="AlphaFoldDB" id="A0A678PAI5"/>
<evidence type="ECO:0000256" key="16">
    <source>
        <dbReference type="ARBA" id="ARBA00023136"/>
    </source>
</evidence>
<feature type="transmembrane region" description="Helical" evidence="19">
    <location>
        <begin position="102"/>
        <end position="125"/>
    </location>
</feature>
<protein>
    <recommendedName>
        <fullName evidence="4 19">Cytochrome b</fullName>
    </recommendedName>
</protein>
<sequence length="365" mass="42026">MMKSLNNNSTVFLPTPTNISLWWNMGSLLGMCLSIQLITGFILSMHYTPHINEAFQSTSFICRNMNYGWMMRFMHINGTSLFFILIYLHIGRNLLMNSFNIIHTWMSGFSILLLLFATAFIGYVLPWSQMSFWGATVITNLLSAIPYVGKPLTTWIWGGFSINNATLNRFFSFHFILPFMIFLFMGIHLIMLHNTGSNNPLGITSNLDKIPFSSLFILKDMTPITLTIMMLTLLVLLKPHLLNDPDHFSIANPMITPIHIQPEWYFLFAYAILRSIPNKLGGIIALMLSIFIILLLPYSTKLNMLSYPMSSIQLSMFLSTFSLLTWIGMNPVEYPFIKMGQTLTMIYFLIFFSKPIMMNLWNKMK</sequence>
<evidence type="ECO:0000256" key="4">
    <source>
        <dbReference type="ARBA" id="ARBA00013531"/>
    </source>
</evidence>
<evidence type="ECO:0000256" key="18">
    <source>
        <dbReference type="PIRSR" id="PIRSR038885-2"/>
    </source>
</evidence>
<feature type="domain" description="Cytochrome b/b6 C-terminal region profile" evidence="21">
    <location>
        <begin position="202"/>
        <end position="365"/>
    </location>
</feature>